<protein>
    <submittedName>
        <fullName evidence="1">Uncharacterized protein</fullName>
    </submittedName>
</protein>
<accession>A0ACC2NG36</accession>
<organism evidence="1 2">
    <name type="scientific">Eretmocerus hayati</name>
    <dbReference type="NCBI Taxonomy" id="131215"/>
    <lineage>
        <taxon>Eukaryota</taxon>
        <taxon>Metazoa</taxon>
        <taxon>Ecdysozoa</taxon>
        <taxon>Arthropoda</taxon>
        <taxon>Hexapoda</taxon>
        <taxon>Insecta</taxon>
        <taxon>Pterygota</taxon>
        <taxon>Neoptera</taxon>
        <taxon>Endopterygota</taxon>
        <taxon>Hymenoptera</taxon>
        <taxon>Apocrita</taxon>
        <taxon>Proctotrupomorpha</taxon>
        <taxon>Chalcidoidea</taxon>
        <taxon>Aphelinidae</taxon>
        <taxon>Aphelininae</taxon>
        <taxon>Eretmocerus</taxon>
    </lineage>
</organism>
<keyword evidence="2" id="KW-1185">Reference proteome</keyword>
<reference evidence="1" key="1">
    <citation type="submission" date="2023-04" db="EMBL/GenBank/DDBJ databases">
        <title>A chromosome-level genome assembly of the parasitoid wasp Eretmocerus hayati.</title>
        <authorList>
            <person name="Zhong Y."/>
            <person name="Liu S."/>
            <person name="Liu Y."/>
        </authorList>
    </citation>
    <scope>NUCLEOTIDE SEQUENCE</scope>
    <source>
        <strain evidence="1">ZJU_SS_LIU_2023</strain>
    </source>
</reference>
<name>A0ACC2NG36_9HYME</name>
<dbReference type="Proteomes" id="UP001239111">
    <property type="component" value="Chromosome 3"/>
</dbReference>
<dbReference type="EMBL" id="CM056743">
    <property type="protein sequence ID" value="KAJ8669753.1"/>
    <property type="molecule type" value="Genomic_DNA"/>
</dbReference>
<evidence type="ECO:0000313" key="1">
    <source>
        <dbReference type="EMBL" id="KAJ8669753.1"/>
    </source>
</evidence>
<evidence type="ECO:0000313" key="2">
    <source>
        <dbReference type="Proteomes" id="UP001239111"/>
    </source>
</evidence>
<gene>
    <name evidence="1" type="ORF">QAD02_001012</name>
</gene>
<sequence>MQIVCDHKRRIRHFTAGQPGSVHNARAYKKSEVPQILLRKNTNGRLLGDKAYPCTRYLMTPYKDNGHLLPHQKKFDEELSKCRVDVEHTIGILKQRFRILYHMRLQPGMRRLKVIRACVVLHNMVLMRDREYLEDALEGSTCQTCRNEAHADVADDSDDDGAVDDDDGMRLRDEVAKRFRV</sequence>
<proteinExistence type="predicted"/>
<comment type="caution">
    <text evidence="1">The sequence shown here is derived from an EMBL/GenBank/DDBJ whole genome shotgun (WGS) entry which is preliminary data.</text>
</comment>